<reference evidence="2 3" key="1">
    <citation type="submission" date="2021-07" db="EMBL/GenBank/DDBJ databases">
        <title>The draft genome sequence of Sphingomicrobium sp. B8.</title>
        <authorList>
            <person name="Mu L."/>
        </authorList>
    </citation>
    <scope>NUCLEOTIDE SEQUENCE [LARGE SCALE GENOMIC DNA]</scope>
    <source>
        <strain evidence="2 3">B8</strain>
    </source>
</reference>
<feature type="region of interest" description="Disordered" evidence="1">
    <location>
        <begin position="1"/>
        <end position="41"/>
    </location>
</feature>
<comment type="caution">
    <text evidence="2">The sequence shown here is derived from an EMBL/GenBank/DDBJ whole genome shotgun (WGS) entry which is preliminary data.</text>
</comment>
<gene>
    <name evidence="2" type="ORF">KTQ36_10755</name>
</gene>
<protein>
    <submittedName>
        <fullName evidence="2">DUF3489 domain-containing protein</fullName>
    </submittedName>
</protein>
<proteinExistence type="predicted"/>
<evidence type="ECO:0000313" key="2">
    <source>
        <dbReference type="EMBL" id="MBW0145769.1"/>
    </source>
</evidence>
<name>A0ABS6V863_9SPHN</name>
<dbReference type="EMBL" id="JAHVAH010000001">
    <property type="protein sequence ID" value="MBW0145769.1"/>
    <property type="molecule type" value="Genomic_DNA"/>
</dbReference>
<keyword evidence="3" id="KW-1185">Reference proteome</keyword>
<evidence type="ECO:0000313" key="3">
    <source>
        <dbReference type="Proteomes" id="UP000698028"/>
    </source>
</evidence>
<dbReference type="Pfam" id="PF11994">
    <property type="entry name" value="DUF3489"/>
    <property type="match status" value="1"/>
</dbReference>
<dbReference type="InterPro" id="IPR021880">
    <property type="entry name" value="DUF3489"/>
</dbReference>
<dbReference type="Proteomes" id="UP000698028">
    <property type="component" value="Unassembled WGS sequence"/>
</dbReference>
<accession>A0ABS6V863</accession>
<evidence type="ECO:0000256" key="1">
    <source>
        <dbReference type="SAM" id="MobiDB-lite"/>
    </source>
</evidence>
<organism evidence="2 3">
    <name type="scientific">Sphingomicrobium clamense</name>
    <dbReference type="NCBI Taxonomy" id="2851013"/>
    <lineage>
        <taxon>Bacteria</taxon>
        <taxon>Pseudomonadati</taxon>
        <taxon>Pseudomonadota</taxon>
        <taxon>Alphaproteobacteria</taxon>
        <taxon>Sphingomonadales</taxon>
        <taxon>Sphingomonadaceae</taxon>
        <taxon>Sphingomicrobium</taxon>
    </lineage>
</organism>
<sequence length="102" mass="11021">MGRAWVGGSAILRSGQEASQLSKKKTGTKNSPAPEPKKVTKRDKLAALLVREEGATIVQMTKATSWLPHTVRAAMTGLRKQGYAIDSDKVDGLRTYRAVAPE</sequence>